<dbReference type="EMBL" id="GBRH01215584">
    <property type="protein sequence ID" value="JAD82311.1"/>
    <property type="molecule type" value="Transcribed_RNA"/>
</dbReference>
<accession>A0A0A9D3A2</accession>
<reference evidence="1" key="1">
    <citation type="submission" date="2014-09" db="EMBL/GenBank/DDBJ databases">
        <authorList>
            <person name="Magalhaes I.L.F."/>
            <person name="Oliveira U."/>
            <person name="Santos F.R."/>
            <person name="Vidigal T.H.D.A."/>
            <person name="Brescovit A.D."/>
            <person name="Santos A.J."/>
        </authorList>
    </citation>
    <scope>NUCLEOTIDE SEQUENCE</scope>
    <source>
        <tissue evidence="1">Shoot tissue taken approximately 20 cm above the soil surface</tissue>
    </source>
</reference>
<name>A0A0A9D3A2_ARUDO</name>
<protein>
    <submittedName>
        <fullName evidence="1">Uncharacterized protein</fullName>
    </submittedName>
</protein>
<proteinExistence type="predicted"/>
<reference evidence="1" key="2">
    <citation type="journal article" date="2015" name="Data Brief">
        <title>Shoot transcriptome of the giant reed, Arundo donax.</title>
        <authorList>
            <person name="Barrero R.A."/>
            <person name="Guerrero F.D."/>
            <person name="Moolhuijzen P."/>
            <person name="Goolsby J.A."/>
            <person name="Tidwell J."/>
            <person name="Bellgard S.E."/>
            <person name="Bellgard M.I."/>
        </authorList>
    </citation>
    <scope>NUCLEOTIDE SEQUENCE</scope>
    <source>
        <tissue evidence="1">Shoot tissue taken approximately 20 cm above the soil surface</tissue>
    </source>
</reference>
<evidence type="ECO:0000313" key="1">
    <source>
        <dbReference type="EMBL" id="JAD82311.1"/>
    </source>
</evidence>
<dbReference type="AlphaFoldDB" id="A0A0A9D3A2"/>
<sequence length="24" mass="2666">MAALLSSPNIDPVWFASKNDGLRY</sequence>
<organism evidence="1">
    <name type="scientific">Arundo donax</name>
    <name type="common">Giant reed</name>
    <name type="synonym">Donax arundinaceus</name>
    <dbReference type="NCBI Taxonomy" id="35708"/>
    <lineage>
        <taxon>Eukaryota</taxon>
        <taxon>Viridiplantae</taxon>
        <taxon>Streptophyta</taxon>
        <taxon>Embryophyta</taxon>
        <taxon>Tracheophyta</taxon>
        <taxon>Spermatophyta</taxon>
        <taxon>Magnoliopsida</taxon>
        <taxon>Liliopsida</taxon>
        <taxon>Poales</taxon>
        <taxon>Poaceae</taxon>
        <taxon>PACMAD clade</taxon>
        <taxon>Arundinoideae</taxon>
        <taxon>Arundineae</taxon>
        <taxon>Arundo</taxon>
    </lineage>
</organism>